<proteinExistence type="predicted"/>
<sequence>MLLPTLPGCVSSTTVWVSSGGCVSSENVSGVPISCGHASKADNTLPLVGLFRRPVLIPGTMVVLDLDETLVCAYETSSLPAALRTWAVEAGLTCFELESGQSCETVFERPGLHQFLKQICEFADIVLFTAGLEDIVGYMASTVVNFSCNVGSFKGLDCAYYVYVGLKPSVNQNFVCVRPLNKACTRRMFVVRASETREGPMKKMGLSDEECEAAVVAGNAPEAPPVPPMPAAPVGTPVVSSLVPLNRRPRRNRKSPALRAAFQEASLTPANFVYPLFIHEGEEDTPIGAMPGCYRLGWRHGLMEEYPCFICVDSVVLFPKVPDALKSPTGDEAYNDNGLVPRAIRLLKDKYLDLVIYTDVALDPYSSDGHDGIVREDGVIMNDETVHQLCKQAVSQARAGADVVSPSDMMDGRVGAIRAALDAEGFQHVSIMSYTAKYASSFYGPFREALDSNPRCGTRRLTYQMNPANYREALVEAREDESEGADILLVKPGLPYLDIIRHLCDSSPLPIAAYQVSGEYSMIKAGGVLKMIDEEKVMMESLMCLRRAGADIILTYFALQAARCLCGSTRMS</sequence>
<organism evidence="1 2">
    <name type="scientific">Camellia lanceoleosa</name>
    <dbReference type="NCBI Taxonomy" id="1840588"/>
    <lineage>
        <taxon>Eukaryota</taxon>
        <taxon>Viridiplantae</taxon>
        <taxon>Streptophyta</taxon>
        <taxon>Embryophyta</taxon>
        <taxon>Tracheophyta</taxon>
        <taxon>Spermatophyta</taxon>
        <taxon>Magnoliopsida</taxon>
        <taxon>eudicotyledons</taxon>
        <taxon>Gunneridae</taxon>
        <taxon>Pentapetalae</taxon>
        <taxon>asterids</taxon>
        <taxon>Ericales</taxon>
        <taxon>Theaceae</taxon>
        <taxon>Camellia</taxon>
    </lineage>
</organism>
<keyword evidence="2" id="KW-1185">Reference proteome</keyword>
<name>A0ACC0HNY7_9ERIC</name>
<evidence type="ECO:0000313" key="2">
    <source>
        <dbReference type="Proteomes" id="UP001060215"/>
    </source>
</evidence>
<evidence type="ECO:0000313" key="1">
    <source>
        <dbReference type="EMBL" id="KAI8014398.1"/>
    </source>
</evidence>
<comment type="caution">
    <text evidence="1">The sequence shown here is derived from an EMBL/GenBank/DDBJ whole genome shotgun (WGS) entry which is preliminary data.</text>
</comment>
<accession>A0ACC0HNY7</accession>
<dbReference type="EMBL" id="CM045761">
    <property type="protein sequence ID" value="KAI8014398.1"/>
    <property type="molecule type" value="Genomic_DNA"/>
</dbReference>
<dbReference type="Proteomes" id="UP001060215">
    <property type="component" value="Chromosome 4"/>
</dbReference>
<protein>
    <submittedName>
        <fullName evidence="1">Uncharacterized protein</fullName>
    </submittedName>
</protein>
<reference evidence="1 2" key="1">
    <citation type="journal article" date="2022" name="Plant J.">
        <title>Chromosome-level genome of Camellia lanceoleosa provides a valuable resource for understanding genome evolution and self-incompatibility.</title>
        <authorList>
            <person name="Gong W."/>
            <person name="Xiao S."/>
            <person name="Wang L."/>
            <person name="Liao Z."/>
            <person name="Chang Y."/>
            <person name="Mo W."/>
            <person name="Hu G."/>
            <person name="Li W."/>
            <person name="Zhao G."/>
            <person name="Zhu H."/>
            <person name="Hu X."/>
            <person name="Ji K."/>
            <person name="Xiang X."/>
            <person name="Song Q."/>
            <person name="Yuan D."/>
            <person name="Jin S."/>
            <person name="Zhang L."/>
        </authorList>
    </citation>
    <scope>NUCLEOTIDE SEQUENCE [LARGE SCALE GENOMIC DNA]</scope>
    <source>
        <strain evidence="1">SQ_2022a</strain>
    </source>
</reference>
<gene>
    <name evidence="1" type="ORF">LOK49_LG05G02408</name>
</gene>